<reference evidence="2 3" key="1">
    <citation type="submission" date="2019-02" db="EMBL/GenBank/DDBJ databases">
        <authorList>
            <person name="Li S.-H."/>
        </authorList>
    </citation>
    <scope>NUCLEOTIDE SEQUENCE [LARGE SCALE GENOMIC DNA]</scope>
    <source>
        <strain evidence="2 3">IMCC14385</strain>
    </source>
</reference>
<evidence type="ECO:0000313" key="3">
    <source>
        <dbReference type="Proteomes" id="UP000326287"/>
    </source>
</evidence>
<feature type="transmembrane region" description="Helical" evidence="1">
    <location>
        <begin position="57"/>
        <end position="77"/>
    </location>
</feature>
<dbReference type="Proteomes" id="UP000326287">
    <property type="component" value="Chromosome"/>
</dbReference>
<sequence>MDSENLGRQSMVYSREFNGTPKLYLCAAIASGLYLGLGIYLVYACICYYFAGDASVFSFRYLVYLGLFFAIYIPFAYRTMLKYDGLKSSGDSWEQKEARVKLIERKEHRRFG</sequence>
<accession>A0A5P9NIN2</accession>
<keyword evidence="1" id="KW-0472">Membrane</keyword>
<feature type="transmembrane region" description="Helical" evidence="1">
    <location>
        <begin position="23"/>
        <end position="51"/>
    </location>
</feature>
<dbReference type="AlphaFoldDB" id="A0A5P9NIN2"/>
<keyword evidence="3" id="KW-1185">Reference proteome</keyword>
<gene>
    <name evidence="2" type="ORF">EY643_06945</name>
</gene>
<protein>
    <submittedName>
        <fullName evidence="2">Uncharacterized protein</fullName>
    </submittedName>
</protein>
<proteinExistence type="predicted"/>
<keyword evidence="1" id="KW-1133">Transmembrane helix</keyword>
<name>A0A5P9NIN2_9GAMM</name>
<dbReference type="KEGG" id="halc:EY643_06945"/>
<evidence type="ECO:0000256" key="1">
    <source>
        <dbReference type="SAM" id="Phobius"/>
    </source>
</evidence>
<dbReference type="OrthoDB" id="5747297at2"/>
<dbReference type="EMBL" id="CP036422">
    <property type="protein sequence ID" value="QFU75409.1"/>
    <property type="molecule type" value="Genomic_DNA"/>
</dbReference>
<organism evidence="2 3">
    <name type="scientific">Halioglobus maricola</name>
    <dbReference type="NCBI Taxonomy" id="2601894"/>
    <lineage>
        <taxon>Bacteria</taxon>
        <taxon>Pseudomonadati</taxon>
        <taxon>Pseudomonadota</taxon>
        <taxon>Gammaproteobacteria</taxon>
        <taxon>Cellvibrionales</taxon>
        <taxon>Halieaceae</taxon>
        <taxon>Halioglobus</taxon>
    </lineage>
</organism>
<evidence type="ECO:0000313" key="2">
    <source>
        <dbReference type="EMBL" id="QFU75409.1"/>
    </source>
</evidence>
<keyword evidence="1" id="KW-0812">Transmembrane</keyword>
<dbReference type="RefSeq" id="WP_152661516.1">
    <property type="nucleotide sequence ID" value="NZ_CP036422.1"/>
</dbReference>